<keyword evidence="2" id="KW-1185">Reference proteome</keyword>
<organism evidence="1 2">
    <name type="scientific">Rhizophagus irregularis (strain DAOM 181602 / DAOM 197198 / MUCL 43194)</name>
    <name type="common">Arbuscular mycorrhizal fungus</name>
    <name type="synonym">Glomus intraradices</name>
    <dbReference type="NCBI Taxonomy" id="747089"/>
    <lineage>
        <taxon>Eukaryota</taxon>
        <taxon>Fungi</taxon>
        <taxon>Fungi incertae sedis</taxon>
        <taxon>Mucoromycota</taxon>
        <taxon>Glomeromycotina</taxon>
        <taxon>Glomeromycetes</taxon>
        <taxon>Glomerales</taxon>
        <taxon>Glomeraceae</taxon>
        <taxon>Rhizophagus</taxon>
    </lineage>
</organism>
<name>A0A2P4NXD0_RHIID</name>
<dbReference type="VEuPathDB" id="FungiDB:RhiirFUN_000698"/>
<dbReference type="Proteomes" id="UP000018888">
    <property type="component" value="Unassembled WGS sequence"/>
</dbReference>
<evidence type="ECO:0000313" key="2">
    <source>
        <dbReference type="Proteomes" id="UP000018888"/>
    </source>
</evidence>
<gene>
    <name evidence="1" type="ORF">GLOIN_2v1849092</name>
</gene>
<dbReference type="EMBL" id="AUPC02000621">
    <property type="protein sequence ID" value="POG57773.1"/>
    <property type="molecule type" value="Genomic_DNA"/>
</dbReference>
<reference evidence="1 2" key="2">
    <citation type="journal article" date="2018" name="New Phytol.">
        <title>High intraspecific genome diversity in the model arbuscular mycorrhizal symbiont Rhizophagus irregularis.</title>
        <authorList>
            <person name="Chen E.C.H."/>
            <person name="Morin E."/>
            <person name="Beaudet D."/>
            <person name="Noel J."/>
            <person name="Yildirir G."/>
            <person name="Ndikumana S."/>
            <person name="Charron P."/>
            <person name="St-Onge C."/>
            <person name="Giorgi J."/>
            <person name="Kruger M."/>
            <person name="Marton T."/>
            <person name="Ropars J."/>
            <person name="Grigoriev I.V."/>
            <person name="Hainaut M."/>
            <person name="Henrissat B."/>
            <person name="Roux C."/>
            <person name="Martin F."/>
            <person name="Corradi N."/>
        </authorList>
    </citation>
    <scope>NUCLEOTIDE SEQUENCE [LARGE SCALE GENOMIC DNA]</scope>
    <source>
        <strain evidence="1 2">DAOM 197198</strain>
    </source>
</reference>
<comment type="caution">
    <text evidence="1">The sequence shown here is derived from an EMBL/GenBank/DDBJ whole genome shotgun (WGS) entry which is preliminary data.</text>
</comment>
<dbReference type="AlphaFoldDB" id="A0A2P4NXD0"/>
<sequence>MNILEIVNPAKCSEQDDESTKPDEGTIAKLLAQILQNKSKKACSLTQDEGQRLLLRERRLSIEEREDGSGFFLFLGYYSFVASESSFFVGQTFWSSLSFFVGMLTFGDLDDCRYYMRRGFCSNFFLFFLGYLTPNEPELVDNFGCNRWF</sequence>
<proteinExistence type="predicted"/>
<protein>
    <submittedName>
        <fullName evidence="1">Uncharacterized protein</fullName>
    </submittedName>
</protein>
<evidence type="ECO:0000313" key="1">
    <source>
        <dbReference type="EMBL" id="POG57773.1"/>
    </source>
</evidence>
<accession>A0A2P4NXD0</accession>
<reference evidence="1 2" key="1">
    <citation type="journal article" date="2013" name="Proc. Natl. Acad. Sci. U.S.A.">
        <title>Genome of an arbuscular mycorrhizal fungus provides insight into the oldest plant symbiosis.</title>
        <authorList>
            <person name="Tisserant E."/>
            <person name="Malbreil M."/>
            <person name="Kuo A."/>
            <person name="Kohler A."/>
            <person name="Symeonidi A."/>
            <person name="Balestrini R."/>
            <person name="Charron P."/>
            <person name="Duensing N."/>
            <person name="Frei Dit Frey N."/>
            <person name="Gianinazzi-Pearson V."/>
            <person name="Gilbert L.B."/>
            <person name="Handa Y."/>
            <person name="Herr J.R."/>
            <person name="Hijri M."/>
            <person name="Koul R."/>
            <person name="Kawaguchi M."/>
            <person name="Krajinski F."/>
            <person name="Lammers P.J."/>
            <person name="Masclaux F.G."/>
            <person name="Murat C."/>
            <person name="Morin E."/>
            <person name="Ndikumana S."/>
            <person name="Pagni M."/>
            <person name="Petitpierre D."/>
            <person name="Requena N."/>
            <person name="Rosikiewicz P."/>
            <person name="Riley R."/>
            <person name="Saito K."/>
            <person name="San Clemente H."/>
            <person name="Shapiro H."/>
            <person name="van Tuinen D."/>
            <person name="Becard G."/>
            <person name="Bonfante P."/>
            <person name="Paszkowski U."/>
            <person name="Shachar-Hill Y.Y."/>
            <person name="Tuskan G.A."/>
            <person name="Young P.W."/>
            <person name="Sanders I.R."/>
            <person name="Henrissat B."/>
            <person name="Rensing S.A."/>
            <person name="Grigoriev I.V."/>
            <person name="Corradi N."/>
            <person name="Roux C."/>
            <person name="Martin F."/>
        </authorList>
    </citation>
    <scope>NUCLEOTIDE SEQUENCE [LARGE SCALE GENOMIC DNA]</scope>
    <source>
        <strain evidence="1 2">DAOM 197198</strain>
    </source>
</reference>